<evidence type="ECO:0000313" key="3">
    <source>
        <dbReference type="Proteomes" id="UP000050867"/>
    </source>
</evidence>
<evidence type="ECO:0000313" key="2">
    <source>
        <dbReference type="EMBL" id="KRV47082.1"/>
    </source>
</evidence>
<dbReference type="Proteomes" id="UP000050867">
    <property type="component" value="Unassembled WGS sequence"/>
</dbReference>
<dbReference type="eggNOG" id="ENOG50337FI">
    <property type="taxonomic scope" value="Bacteria"/>
</dbReference>
<comment type="caution">
    <text evidence="2">The sequence shown here is derived from an EMBL/GenBank/DDBJ whole genome shotgun (WGS) entry which is preliminary data.</text>
</comment>
<proteinExistence type="predicted"/>
<keyword evidence="1" id="KW-0732">Signal</keyword>
<dbReference type="RefSeq" id="WP_018381778.1">
    <property type="nucleotide sequence ID" value="NZ_LLZU01000038.1"/>
</dbReference>
<evidence type="ECO:0008006" key="4">
    <source>
        <dbReference type="Google" id="ProtNLM"/>
    </source>
</evidence>
<dbReference type="STRING" id="76728.AQ490_10035"/>
<protein>
    <recommendedName>
        <fullName evidence="4">Lipoprotein</fullName>
    </recommendedName>
</protein>
<feature type="signal peptide" evidence="1">
    <location>
        <begin position="1"/>
        <end position="22"/>
    </location>
</feature>
<organism evidence="2 3">
    <name type="scientific">Wenjunlia vitaminophila</name>
    <name type="common">Streptomyces vitaminophilus</name>
    <dbReference type="NCBI Taxonomy" id="76728"/>
    <lineage>
        <taxon>Bacteria</taxon>
        <taxon>Bacillati</taxon>
        <taxon>Actinomycetota</taxon>
        <taxon>Actinomycetes</taxon>
        <taxon>Kitasatosporales</taxon>
        <taxon>Streptomycetaceae</taxon>
        <taxon>Wenjunlia</taxon>
    </lineage>
</organism>
<name>A0A0T6LLY3_WENVI</name>
<dbReference type="AlphaFoldDB" id="A0A0T6LLY3"/>
<evidence type="ECO:0000256" key="1">
    <source>
        <dbReference type="SAM" id="SignalP"/>
    </source>
</evidence>
<reference evidence="2 3" key="1">
    <citation type="submission" date="2015-10" db="EMBL/GenBank/DDBJ databases">
        <title>Draft genome sequence of pyrrolomycin-producing Streptomyces vitaminophilus.</title>
        <authorList>
            <person name="Graham D.E."/>
            <person name="Mahan K.M."/>
            <person name="Klingeman D.M."/>
            <person name="Hettich R.L."/>
            <person name="Parry R.J."/>
        </authorList>
    </citation>
    <scope>NUCLEOTIDE SEQUENCE [LARGE SCALE GENOMIC DNA]</scope>
    <source>
        <strain evidence="2 3">ATCC 31673</strain>
    </source>
</reference>
<feature type="chain" id="PRO_5006670482" description="Lipoprotein" evidence="1">
    <location>
        <begin position="23"/>
        <end position="256"/>
    </location>
</feature>
<dbReference type="EMBL" id="LLZU01000038">
    <property type="protein sequence ID" value="KRV47082.1"/>
    <property type="molecule type" value="Genomic_DNA"/>
</dbReference>
<gene>
    <name evidence="2" type="ORF">AQ490_10035</name>
</gene>
<keyword evidence="3" id="KW-1185">Reference proteome</keyword>
<sequence>MVARTRLGLALGTGLVVVGALAGCGSDDPDAGTNGVGKLTPEEIESRTRAAAESATAVRMTGTVVSEGSRFRLDMRLNEAGGVGEVTKDGATFELLRVGEDLYLRADEEFYRDHDENGGSSQDAGSDEGHAAVAEGAADKLKDKYLKVPSDDPSYQQLSGFTDLQVLLDGFLVLHGELEKGERGEVNGTRTVTLTADDGRGGSVQVSLEDTPYPLRYTRARGGGELELSDYNKDFTLRAPDAKHIVDYGDQVVDSR</sequence>
<accession>A0A0T6LLY3</accession>
<dbReference type="PROSITE" id="PS51257">
    <property type="entry name" value="PROKAR_LIPOPROTEIN"/>
    <property type="match status" value="1"/>
</dbReference>